<keyword evidence="4" id="KW-1185">Reference proteome</keyword>
<proteinExistence type="predicted"/>
<protein>
    <submittedName>
        <fullName evidence="3">Uncharacterized protein</fullName>
    </submittedName>
</protein>
<dbReference type="EnsemblMetazoa" id="XM_021038763.2">
    <property type="protein sequence ID" value="XP_020894422.1"/>
    <property type="gene ID" value="LOC110233470"/>
</dbReference>
<dbReference type="KEGG" id="epa:110233470"/>
<feature type="coiled-coil region" evidence="1">
    <location>
        <begin position="118"/>
        <end position="152"/>
    </location>
</feature>
<feature type="region of interest" description="Disordered" evidence="2">
    <location>
        <begin position="82"/>
        <end position="102"/>
    </location>
</feature>
<dbReference type="AlphaFoldDB" id="A0A913WUQ5"/>
<reference evidence="3" key="1">
    <citation type="submission" date="2022-11" db="UniProtKB">
        <authorList>
            <consortium name="EnsemblMetazoa"/>
        </authorList>
    </citation>
    <scope>IDENTIFICATION</scope>
</reference>
<sequence>MASSESIIMTLLEQVRCLEEERDKALELSNKLNEKLRAKEEGKEAAKSSKTSDELNFKETLETLADELEEIRLNEEQRQFNISEISKDQDGQSKSTSVSGSKDSVMLELCKQYYGKMVTELQEERNVLQQKVEKLQNEIIEKDMKIAELQLGKV</sequence>
<evidence type="ECO:0000256" key="1">
    <source>
        <dbReference type="SAM" id="Coils"/>
    </source>
</evidence>
<name>A0A913WUQ5_EXADI</name>
<dbReference type="OMA" id="MCKKYYG"/>
<evidence type="ECO:0000256" key="2">
    <source>
        <dbReference type="SAM" id="MobiDB-lite"/>
    </source>
</evidence>
<dbReference type="OrthoDB" id="5977713at2759"/>
<evidence type="ECO:0000313" key="4">
    <source>
        <dbReference type="Proteomes" id="UP000887567"/>
    </source>
</evidence>
<organism evidence="3 4">
    <name type="scientific">Exaiptasia diaphana</name>
    <name type="common">Tropical sea anemone</name>
    <name type="synonym">Aiptasia pulchella</name>
    <dbReference type="NCBI Taxonomy" id="2652724"/>
    <lineage>
        <taxon>Eukaryota</taxon>
        <taxon>Metazoa</taxon>
        <taxon>Cnidaria</taxon>
        <taxon>Anthozoa</taxon>
        <taxon>Hexacorallia</taxon>
        <taxon>Actiniaria</taxon>
        <taxon>Aiptasiidae</taxon>
        <taxon>Exaiptasia</taxon>
    </lineage>
</organism>
<feature type="compositionally biased region" description="Low complexity" evidence="2">
    <location>
        <begin position="92"/>
        <end position="102"/>
    </location>
</feature>
<accession>A0A913WUQ5</accession>
<dbReference type="GeneID" id="110233470"/>
<feature type="coiled-coil region" evidence="1">
    <location>
        <begin position="1"/>
        <end position="78"/>
    </location>
</feature>
<dbReference type="Proteomes" id="UP000887567">
    <property type="component" value="Unplaced"/>
</dbReference>
<evidence type="ECO:0000313" key="3">
    <source>
        <dbReference type="EnsemblMetazoa" id="XP_020894422.1"/>
    </source>
</evidence>
<keyword evidence="1" id="KW-0175">Coiled coil</keyword>
<dbReference type="RefSeq" id="XP_020894422.1">
    <property type="nucleotide sequence ID" value="XM_021038763.2"/>
</dbReference>